<dbReference type="AlphaFoldDB" id="A0AA35TRZ8"/>
<evidence type="ECO:0000313" key="2">
    <source>
        <dbReference type="Proteomes" id="UP001174909"/>
    </source>
</evidence>
<gene>
    <name evidence="1" type="ORF">GBAR_LOCUS29034</name>
</gene>
<accession>A0AA35TRZ8</accession>
<dbReference type="Proteomes" id="UP001174909">
    <property type="component" value="Unassembled WGS sequence"/>
</dbReference>
<protein>
    <submittedName>
        <fullName evidence="1">Uncharacterized protein</fullName>
    </submittedName>
</protein>
<comment type="caution">
    <text evidence="1">The sequence shown here is derived from an EMBL/GenBank/DDBJ whole genome shotgun (WGS) entry which is preliminary data.</text>
</comment>
<reference evidence="1" key="1">
    <citation type="submission" date="2023-03" db="EMBL/GenBank/DDBJ databases">
        <authorList>
            <person name="Steffen K."/>
            <person name="Cardenas P."/>
        </authorList>
    </citation>
    <scope>NUCLEOTIDE SEQUENCE</scope>
</reference>
<dbReference type="Gene3D" id="1.10.443.10">
    <property type="entry name" value="Intergrase catalytic core"/>
    <property type="match status" value="1"/>
</dbReference>
<dbReference type="GO" id="GO:0006310">
    <property type="term" value="P:DNA recombination"/>
    <property type="evidence" value="ECO:0007669"/>
    <property type="project" value="InterPro"/>
</dbReference>
<proteinExistence type="predicted"/>
<dbReference type="GO" id="GO:0003677">
    <property type="term" value="F:DNA binding"/>
    <property type="evidence" value="ECO:0007669"/>
    <property type="project" value="InterPro"/>
</dbReference>
<dbReference type="InterPro" id="IPR013762">
    <property type="entry name" value="Integrase-like_cat_sf"/>
</dbReference>
<organism evidence="1 2">
    <name type="scientific">Geodia barretti</name>
    <name type="common">Barrett's horny sponge</name>
    <dbReference type="NCBI Taxonomy" id="519541"/>
    <lineage>
        <taxon>Eukaryota</taxon>
        <taxon>Metazoa</taxon>
        <taxon>Porifera</taxon>
        <taxon>Demospongiae</taxon>
        <taxon>Heteroscleromorpha</taxon>
        <taxon>Tetractinellida</taxon>
        <taxon>Astrophorina</taxon>
        <taxon>Geodiidae</taxon>
        <taxon>Geodia</taxon>
    </lineage>
</organism>
<feature type="non-terminal residue" evidence="1">
    <location>
        <position position="384"/>
    </location>
</feature>
<sequence length="384" mass="43950">MFDGGSEDRDRVLTFLEDKRLADLVEGYVEKETMTDAEQLIARRYLMCYIVYRNSHRQGAVVNLRIREQQRAIEHKTKSGETVFVYKVWQHKTSGQFGSANLVVPERRTICGLADLVEGYVEKETMTDAEQLIARRYLMCYIVYRNSHRQGAVVNLRIREQQRAIEHKTKSGETVFVYKVWQHKTSGQFGSANLVVPERQHHMVSRYAEKHRPAPAEDCSEYIFLTPQGRKVAHLSDDLKALSKDFPTTLGVVNMTTTQMRKLTSTQVAAEGATDATIRTVATHMTHGADTARKYYQHLEGVSQSVAAFGEISRKQSADPAENDELIVPKLKKRKMWLKEEEQEIREKIDMGKTPTLEQCQAFLSANTNAKLFSERTAKELQDK</sequence>
<dbReference type="EMBL" id="CASHTH010004070">
    <property type="protein sequence ID" value="CAI8053084.1"/>
    <property type="molecule type" value="Genomic_DNA"/>
</dbReference>
<dbReference type="GO" id="GO:0015074">
    <property type="term" value="P:DNA integration"/>
    <property type="evidence" value="ECO:0007669"/>
    <property type="project" value="InterPro"/>
</dbReference>
<evidence type="ECO:0000313" key="1">
    <source>
        <dbReference type="EMBL" id="CAI8053084.1"/>
    </source>
</evidence>
<keyword evidence="2" id="KW-1185">Reference proteome</keyword>
<name>A0AA35TRZ8_GEOBA</name>